<accession>A0A7N1A4K1</accession>
<organism evidence="2 3">
    <name type="scientific">Kalanchoe fedtschenkoi</name>
    <name type="common">Lavender scallops</name>
    <name type="synonym">South American air plant</name>
    <dbReference type="NCBI Taxonomy" id="63787"/>
    <lineage>
        <taxon>Eukaryota</taxon>
        <taxon>Viridiplantae</taxon>
        <taxon>Streptophyta</taxon>
        <taxon>Embryophyta</taxon>
        <taxon>Tracheophyta</taxon>
        <taxon>Spermatophyta</taxon>
        <taxon>Magnoliopsida</taxon>
        <taxon>eudicotyledons</taxon>
        <taxon>Gunneridae</taxon>
        <taxon>Pentapetalae</taxon>
        <taxon>Saxifragales</taxon>
        <taxon>Crassulaceae</taxon>
        <taxon>Kalanchoe</taxon>
    </lineage>
</organism>
<dbReference type="EnsemblPlants" id="Kaladp0081s0249.1.v1.1">
    <property type="protein sequence ID" value="Kaladp0081s0249.1.v1.1"/>
    <property type="gene ID" value="Kaladp0081s0249.v1.1"/>
</dbReference>
<dbReference type="GO" id="GO:0009733">
    <property type="term" value="P:response to auxin"/>
    <property type="evidence" value="ECO:0007669"/>
    <property type="project" value="InterPro"/>
</dbReference>
<proteinExistence type="inferred from homology"/>
<keyword evidence="3" id="KW-1185">Reference proteome</keyword>
<dbReference type="Pfam" id="PF02519">
    <property type="entry name" value="Auxin_inducible"/>
    <property type="match status" value="1"/>
</dbReference>
<dbReference type="InterPro" id="IPR003676">
    <property type="entry name" value="SAUR_fam"/>
</dbReference>
<dbReference type="AlphaFoldDB" id="A0A7N1A4K1"/>
<dbReference type="Gramene" id="Kaladp0081s0249.1.v1.1">
    <property type="protein sequence ID" value="Kaladp0081s0249.1.v1.1"/>
    <property type="gene ID" value="Kaladp0081s0249.v1.1"/>
</dbReference>
<reference evidence="2" key="1">
    <citation type="submission" date="2021-01" db="UniProtKB">
        <authorList>
            <consortium name="EnsemblPlants"/>
        </authorList>
    </citation>
    <scope>IDENTIFICATION</scope>
</reference>
<sequence length="106" mass="12345">MLWLDWYPQIPADGDYFREDNDLSDFELHDSDYNVPHDVKEGHFAVIAMDDRQNRATRFVIPLTCLDHPVFLTFLARAAEEYGFDGEGALTLPCRPRELERILSDQ</sequence>
<dbReference type="PANTHER" id="PTHR31374">
    <property type="entry name" value="AUXIN-INDUCED PROTEIN-LIKE-RELATED"/>
    <property type="match status" value="1"/>
</dbReference>
<dbReference type="OMA" id="FIVELEC"/>
<protein>
    <recommendedName>
        <fullName evidence="4">Small auxin up regulated protein</fullName>
    </recommendedName>
</protein>
<evidence type="ECO:0000313" key="2">
    <source>
        <dbReference type="EnsemblPlants" id="Kaladp0081s0249.1.v1.1"/>
    </source>
</evidence>
<name>A0A7N1A4K1_KALFE</name>
<dbReference type="Proteomes" id="UP000594263">
    <property type="component" value="Unplaced"/>
</dbReference>
<dbReference type="PANTHER" id="PTHR31374:SF264">
    <property type="entry name" value="AUXIN-RESPONSIVE PROTEIN SAUR36-LIKE"/>
    <property type="match status" value="1"/>
</dbReference>
<evidence type="ECO:0008006" key="4">
    <source>
        <dbReference type="Google" id="ProtNLM"/>
    </source>
</evidence>
<comment type="similarity">
    <text evidence="1">Belongs to the ARG7 family.</text>
</comment>
<evidence type="ECO:0000256" key="1">
    <source>
        <dbReference type="ARBA" id="ARBA00006974"/>
    </source>
</evidence>
<evidence type="ECO:0000313" key="3">
    <source>
        <dbReference type="Proteomes" id="UP000594263"/>
    </source>
</evidence>